<dbReference type="InterPro" id="IPR022559">
    <property type="entry name" value="SUP-1-like"/>
</dbReference>
<sequence length="109" mass="12313">MIEIIIALFFTIFFTTIYGTPSVYSCPGNGNFLGFRNNYLPSFQGGLGGGVGVGEVCGTGSIFHYWSCCEENPFMCCMRFETWFVVSFWISIAIFLIIICFVAFRFLMK</sequence>
<proteinExistence type="predicted"/>
<dbReference type="Proteomes" id="UP000038045">
    <property type="component" value="Unplaced"/>
</dbReference>
<feature type="chain" id="PRO_5005890997" evidence="2">
    <location>
        <begin position="20"/>
        <end position="109"/>
    </location>
</feature>
<evidence type="ECO:0000313" key="4">
    <source>
        <dbReference type="WBParaSite" id="PTRK_0000112300.1"/>
    </source>
</evidence>
<keyword evidence="2" id="KW-0732">Signal</keyword>
<keyword evidence="1" id="KW-1133">Transmembrane helix</keyword>
<evidence type="ECO:0000256" key="2">
    <source>
        <dbReference type="SAM" id="SignalP"/>
    </source>
</evidence>
<keyword evidence="1" id="KW-0472">Membrane</keyword>
<accession>A0A0N4Z2M9</accession>
<dbReference type="AlphaFoldDB" id="A0A0N4Z2M9"/>
<dbReference type="WBParaSite" id="PTRK_0000112300.1">
    <property type="protein sequence ID" value="PTRK_0000112300.1"/>
    <property type="gene ID" value="PTRK_0000112300"/>
</dbReference>
<dbReference type="PANTHER" id="PTHR34149:SF9">
    <property type="entry name" value="PROTEIN CBG09996"/>
    <property type="match status" value="1"/>
</dbReference>
<organism evidence="3 4">
    <name type="scientific">Parastrongyloides trichosuri</name>
    <name type="common">Possum-specific nematode worm</name>
    <dbReference type="NCBI Taxonomy" id="131310"/>
    <lineage>
        <taxon>Eukaryota</taxon>
        <taxon>Metazoa</taxon>
        <taxon>Ecdysozoa</taxon>
        <taxon>Nematoda</taxon>
        <taxon>Chromadorea</taxon>
        <taxon>Rhabditida</taxon>
        <taxon>Tylenchina</taxon>
        <taxon>Panagrolaimomorpha</taxon>
        <taxon>Strongyloidoidea</taxon>
        <taxon>Strongyloididae</taxon>
        <taxon>Parastrongyloides</taxon>
    </lineage>
</organism>
<keyword evidence="1" id="KW-0812">Transmembrane</keyword>
<dbReference type="Pfam" id="PF10853">
    <property type="entry name" value="DUF2650"/>
    <property type="match status" value="1"/>
</dbReference>
<feature type="transmembrane region" description="Helical" evidence="1">
    <location>
        <begin position="83"/>
        <end position="107"/>
    </location>
</feature>
<evidence type="ECO:0000313" key="3">
    <source>
        <dbReference type="Proteomes" id="UP000038045"/>
    </source>
</evidence>
<reference evidence="4" key="1">
    <citation type="submission" date="2017-02" db="UniProtKB">
        <authorList>
            <consortium name="WormBaseParasite"/>
        </authorList>
    </citation>
    <scope>IDENTIFICATION</scope>
</reference>
<protein>
    <submittedName>
        <fullName evidence="4">CX domain-containing protein</fullName>
    </submittedName>
</protein>
<evidence type="ECO:0000256" key="1">
    <source>
        <dbReference type="SAM" id="Phobius"/>
    </source>
</evidence>
<dbReference type="PANTHER" id="PTHR34149">
    <property type="entry name" value="PROTEIN CBG11905-RELATED"/>
    <property type="match status" value="1"/>
</dbReference>
<name>A0A0N4Z2M9_PARTI</name>
<keyword evidence="3" id="KW-1185">Reference proteome</keyword>
<feature type="signal peptide" evidence="2">
    <location>
        <begin position="1"/>
        <end position="19"/>
    </location>
</feature>